<organism evidence="1">
    <name type="scientific">Cacopsylla melanoneura</name>
    <dbReference type="NCBI Taxonomy" id="428564"/>
    <lineage>
        <taxon>Eukaryota</taxon>
        <taxon>Metazoa</taxon>
        <taxon>Ecdysozoa</taxon>
        <taxon>Arthropoda</taxon>
        <taxon>Hexapoda</taxon>
        <taxon>Insecta</taxon>
        <taxon>Pterygota</taxon>
        <taxon>Neoptera</taxon>
        <taxon>Paraneoptera</taxon>
        <taxon>Hemiptera</taxon>
        <taxon>Sternorrhyncha</taxon>
        <taxon>Psylloidea</taxon>
        <taxon>Psyllidae</taxon>
        <taxon>Psyllinae</taxon>
        <taxon>Cacopsylla</taxon>
    </lineage>
</organism>
<name>A0A8D8QFF7_9HEMI</name>
<evidence type="ECO:0000313" key="1">
    <source>
        <dbReference type="EMBL" id="CAG6630811.1"/>
    </source>
</evidence>
<accession>A0A8D8QFF7</accession>
<sequence length="150" mass="16924">MGRLVTGNGSCWPSLPSYPTTLICITGKTKHCQCRGSCQTPRRVTGSGHHLPWMILTVFLSQKEPPCIEPGSLSSQASTRREMIGRRVTYPCPVGNCARDGTKSSAHSTVSSIHEIRKENVSVPRMRLSGRERWRRRERIRFQTGRILLY</sequence>
<reference evidence="1" key="1">
    <citation type="submission" date="2021-05" db="EMBL/GenBank/DDBJ databases">
        <authorList>
            <person name="Alioto T."/>
            <person name="Alioto T."/>
            <person name="Gomez Garrido J."/>
        </authorList>
    </citation>
    <scope>NUCLEOTIDE SEQUENCE</scope>
</reference>
<protein>
    <submittedName>
        <fullName evidence="1">Uncharacterized protein</fullName>
    </submittedName>
</protein>
<dbReference type="EMBL" id="HBUF01074883">
    <property type="protein sequence ID" value="CAG6630811.1"/>
    <property type="molecule type" value="Transcribed_RNA"/>
</dbReference>
<dbReference type="AlphaFoldDB" id="A0A8D8QFF7"/>
<proteinExistence type="predicted"/>